<comment type="caution">
    <text evidence="1">The sequence shown here is derived from an EMBL/GenBank/DDBJ whole genome shotgun (WGS) entry which is preliminary data.</text>
</comment>
<protein>
    <submittedName>
        <fullName evidence="1">Uncharacterized protein</fullName>
    </submittedName>
</protein>
<sequence>MMAAGTRGFRCRLCRGEVVIGAEDIEDNPYENPSRQRKDLSDVVGFERLSPFLLHPFTTNRSSDLPSRLVVGIPFHRSEASKLPRVSPRRAVAIGGRRTIRVL</sequence>
<reference evidence="1 2" key="1">
    <citation type="journal article" date="2017" name="Nat. Commun.">
        <title>Genome assembly with in vitro proximity ligation data and whole-genome triplication in lettuce.</title>
        <authorList>
            <person name="Reyes-Chin-Wo S."/>
            <person name="Wang Z."/>
            <person name="Yang X."/>
            <person name="Kozik A."/>
            <person name="Arikit S."/>
            <person name="Song C."/>
            <person name="Xia L."/>
            <person name="Froenicke L."/>
            <person name="Lavelle D.O."/>
            <person name="Truco M.J."/>
            <person name="Xia R."/>
            <person name="Zhu S."/>
            <person name="Xu C."/>
            <person name="Xu H."/>
            <person name="Xu X."/>
            <person name="Cox K."/>
            <person name="Korf I."/>
            <person name="Meyers B.C."/>
            <person name="Michelmore R.W."/>
        </authorList>
    </citation>
    <scope>NUCLEOTIDE SEQUENCE [LARGE SCALE GENOMIC DNA]</scope>
    <source>
        <strain evidence="2">cv. Salinas</strain>
        <tissue evidence="1">Seedlings</tissue>
    </source>
</reference>
<proteinExistence type="predicted"/>
<dbReference type="Proteomes" id="UP000235145">
    <property type="component" value="Unassembled WGS sequence"/>
</dbReference>
<organism evidence="1 2">
    <name type="scientific">Lactuca sativa</name>
    <name type="common">Garden lettuce</name>
    <dbReference type="NCBI Taxonomy" id="4236"/>
    <lineage>
        <taxon>Eukaryota</taxon>
        <taxon>Viridiplantae</taxon>
        <taxon>Streptophyta</taxon>
        <taxon>Embryophyta</taxon>
        <taxon>Tracheophyta</taxon>
        <taxon>Spermatophyta</taxon>
        <taxon>Magnoliopsida</taxon>
        <taxon>eudicotyledons</taxon>
        <taxon>Gunneridae</taxon>
        <taxon>Pentapetalae</taxon>
        <taxon>asterids</taxon>
        <taxon>campanulids</taxon>
        <taxon>Asterales</taxon>
        <taxon>Asteraceae</taxon>
        <taxon>Cichorioideae</taxon>
        <taxon>Cichorieae</taxon>
        <taxon>Lactucinae</taxon>
        <taxon>Lactuca</taxon>
    </lineage>
</organism>
<keyword evidence="2" id="KW-1185">Reference proteome</keyword>
<evidence type="ECO:0000313" key="2">
    <source>
        <dbReference type="Proteomes" id="UP000235145"/>
    </source>
</evidence>
<name>A0A9R1UTP4_LACSA</name>
<accession>A0A9R1UTP4</accession>
<dbReference type="AlphaFoldDB" id="A0A9R1UTP4"/>
<dbReference type="EMBL" id="NBSK02000008">
    <property type="protein sequence ID" value="KAJ0192735.1"/>
    <property type="molecule type" value="Genomic_DNA"/>
</dbReference>
<gene>
    <name evidence="1" type="ORF">LSAT_V11C800421420</name>
</gene>
<evidence type="ECO:0000313" key="1">
    <source>
        <dbReference type="EMBL" id="KAJ0192735.1"/>
    </source>
</evidence>